<keyword evidence="6" id="KW-1185">Reference proteome</keyword>
<organism evidence="5 6">
    <name type="scientific">Marinilabilia rubra</name>
    <dbReference type="NCBI Taxonomy" id="2162893"/>
    <lineage>
        <taxon>Bacteria</taxon>
        <taxon>Pseudomonadati</taxon>
        <taxon>Bacteroidota</taxon>
        <taxon>Bacteroidia</taxon>
        <taxon>Marinilabiliales</taxon>
        <taxon>Marinilabiliaceae</taxon>
        <taxon>Marinilabilia</taxon>
    </lineage>
</organism>
<dbReference type="Proteomes" id="UP000244956">
    <property type="component" value="Unassembled WGS sequence"/>
</dbReference>
<comment type="caution">
    <text evidence="5">The sequence shown here is derived from an EMBL/GenBank/DDBJ whole genome shotgun (WGS) entry which is preliminary data.</text>
</comment>
<keyword evidence="3" id="KW-0812">Transmembrane</keyword>
<dbReference type="GO" id="GO:0006355">
    <property type="term" value="P:regulation of DNA-templated transcription"/>
    <property type="evidence" value="ECO:0007669"/>
    <property type="project" value="TreeGrafter"/>
</dbReference>
<dbReference type="GO" id="GO:0005975">
    <property type="term" value="P:carbohydrate metabolic process"/>
    <property type="evidence" value="ECO:0007669"/>
    <property type="project" value="UniProtKB-ARBA"/>
</dbReference>
<dbReference type="GO" id="GO:0003677">
    <property type="term" value="F:DNA binding"/>
    <property type="evidence" value="ECO:0007669"/>
    <property type="project" value="TreeGrafter"/>
</dbReference>
<keyword evidence="3" id="KW-0472">Membrane</keyword>
<dbReference type="Gene3D" id="2.60.120.200">
    <property type="match status" value="1"/>
</dbReference>
<protein>
    <recommendedName>
        <fullName evidence="4">LamG-like jellyroll fold domain-containing protein</fullName>
    </recommendedName>
</protein>
<dbReference type="InterPro" id="IPR051677">
    <property type="entry name" value="AfsR-DnrI-RedD_regulator"/>
</dbReference>
<name>A0A2U2B452_9BACT</name>
<keyword evidence="3" id="KW-1133">Transmembrane helix</keyword>
<keyword evidence="1" id="KW-0732">Signal</keyword>
<evidence type="ECO:0000313" key="6">
    <source>
        <dbReference type="Proteomes" id="UP000244956"/>
    </source>
</evidence>
<dbReference type="OrthoDB" id="1110630at2"/>
<dbReference type="AlphaFoldDB" id="A0A2U2B452"/>
<dbReference type="GO" id="GO:0004553">
    <property type="term" value="F:hydrolase activity, hydrolyzing O-glycosyl compounds"/>
    <property type="evidence" value="ECO:0007669"/>
    <property type="project" value="UniProtKB-ARBA"/>
</dbReference>
<dbReference type="PANTHER" id="PTHR35807:SF1">
    <property type="entry name" value="TRANSCRIPTIONAL REGULATOR REDD"/>
    <property type="match status" value="1"/>
</dbReference>
<proteinExistence type="predicted"/>
<keyword evidence="2" id="KW-1015">Disulfide bond</keyword>
<dbReference type="InterPro" id="IPR013320">
    <property type="entry name" value="ConA-like_dom_sf"/>
</dbReference>
<dbReference type="Pfam" id="PF13385">
    <property type="entry name" value="Laminin_G_3"/>
    <property type="match status" value="1"/>
</dbReference>
<evidence type="ECO:0000256" key="3">
    <source>
        <dbReference type="SAM" id="Phobius"/>
    </source>
</evidence>
<evidence type="ECO:0000256" key="2">
    <source>
        <dbReference type="ARBA" id="ARBA00023157"/>
    </source>
</evidence>
<feature type="transmembrane region" description="Helical" evidence="3">
    <location>
        <begin position="531"/>
        <end position="549"/>
    </location>
</feature>
<accession>A0A2U2B452</accession>
<evidence type="ECO:0000256" key="1">
    <source>
        <dbReference type="ARBA" id="ARBA00022729"/>
    </source>
</evidence>
<dbReference type="RefSeq" id="WP_109265963.1">
    <property type="nucleotide sequence ID" value="NZ_QEWP01000023.1"/>
</dbReference>
<gene>
    <name evidence="5" type="ORF">DDZ16_18475</name>
</gene>
<feature type="domain" description="LamG-like jellyroll fold" evidence="4">
    <location>
        <begin position="382"/>
        <end position="504"/>
    </location>
</feature>
<dbReference type="InterPro" id="IPR006558">
    <property type="entry name" value="LamG-like"/>
</dbReference>
<dbReference type="PANTHER" id="PTHR35807">
    <property type="entry name" value="TRANSCRIPTIONAL REGULATOR REDD-RELATED"/>
    <property type="match status" value="1"/>
</dbReference>
<dbReference type="InterPro" id="IPR036388">
    <property type="entry name" value="WH-like_DNA-bd_sf"/>
</dbReference>
<evidence type="ECO:0000313" key="5">
    <source>
        <dbReference type="EMBL" id="PWD97851.1"/>
    </source>
</evidence>
<evidence type="ECO:0000259" key="4">
    <source>
        <dbReference type="SMART" id="SM00560"/>
    </source>
</evidence>
<dbReference type="Gene3D" id="1.10.10.10">
    <property type="entry name" value="Winged helix-like DNA-binding domain superfamily/Winged helix DNA-binding domain"/>
    <property type="match status" value="1"/>
</dbReference>
<dbReference type="EMBL" id="QEWP01000023">
    <property type="protein sequence ID" value="PWD97851.1"/>
    <property type="molecule type" value="Genomic_DNA"/>
</dbReference>
<dbReference type="SMART" id="SM00560">
    <property type="entry name" value="LamGL"/>
    <property type="match status" value="1"/>
</dbReference>
<dbReference type="SUPFAM" id="SSF49899">
    <property type="entry name" value="Concanavalin A-like lectins/glucanases"/>
    <property type="match status" value="1"/>
</dbReference>
<reference evidence="5 6" key="1">
    <citation type="submission" date="2018-05" db="EMBL/GenBank/DDBJ databases">
        <title>Marinilabilia rubrum sp. nov., isolated from saltern sediment.</title>
        <authorList>
            <person name="Zhang R."/>
        </authorList>
    </citation>
    <scope>NUCLEOTIDE SEQUENCE [LARGE SCALE GENOMIC DNA]</scope>
    <source>
        <strain evidence="5 6">WTE16</strain>
    </source>
</reference>
<sequence>MKLRIITLTIFLYTFNIQVVPQSNEDSTSLIDISQPLLEVHPRNNIKQLINSEVRAFCPVPYPSGSGNSLNQIFQQLKDGIKAVDKGPVILINKHFDNNEWDNALEKSGLTKFLCIPADNKNLTHSNLSYLKKQIISLNKVASKFSFGKNEHLSNFSSSDSILSEEELKRDLLIVKLEESAKDTIRDVYFNNWIEQNAPDKKQEIIPLLKIWKTSGKRPHFLLTTPIKLNEAIKLSGILNKMPFYRAKALNNQKPYAPVFSGNNPDFRSGGRMSFPSPPGHRIIFSPRTRGLRFSPDILIFTRESQNREVTFRGFPLSLADDRVVWFHFNEEYAPSSPDVKKLIHPADSLMVKDSERGLAFQFNGQEDYLDCGSSLDIDFNQPISISAWIKPEKTDLNRGIAGMGRSFSFKIHEGQLTFTTADIKDHRLTNARIIPNQWQQVAVVFEPRMKISLYLNGRKMGSQQASDIQASDHSIIIGSNIWGEFFDGYIDDLMIWNRALSDEEVASLAKTDDHIINQETNSSKKPQLSLIYILLISVLAGLTLFWGIRKKSKKKQPIVGDKSSVKNDTSMDSTPGGDLIKLCTFGGFKIVTPNGKDLAARFSPKEKQLFIYLLWHSLKTLEKGVSSKQLSNDLWPGMSSARAKNNRSTYVQHLRQNLEETGISILYSSDRKWQVKLPPADHMFCDLAVYLKTINAFKNNPSQETLNPLTVLLKRGPFLKDSESEIIDHCKSEVENEIIQILTSDQTISIAVKSKSLISPLLNVIRQYDPLNEAALSLEIGWLTQNGHHGRALDAYKRFNRDYRNFYGEPFQKEMANFC</sequence>